<dbReference type="AlphaFoldDB" id="A0A1M5IYS8"/>
<sequence length="226" mass="26385">MKGICFIPPLHGKTVKKIKIQTRRIVACPPNAYGGLQAHLKDGKVIRIVALDENERSEKKDGSEWLVKPKYKVGDILYLKEPYKITHSHNIWYVNYKFDEQKIELPFSWGHKGLEKLCIQQEKSKSGWLNKLFMPAWCARHYIKIIAVRAERLQDISNEDCFKEGIAPAISNNELFVNGFDYLLFLTPREAYKALINSIDGKDTWDNNPWVWVYDYELIDKPNQNK</sequence>
<dbReference type="OrthoDB" id="72471at2"/>
<organism evidence="1 2">
    <name type="scientific">Dysgonomonas macrotermitis</name>
    <dbReference type="NCBI Taxonomy" id="1346286"/>
    <lineage>
        <taxon>Bacteria</taxon>
        <taxon>Pseudomonadati</taxon>
        <taxon>Bacteroidota</taxon>
        <taxon>Bacteroidia</taxon>
        <taxon>Bacteroidales</taxon>
        <taxon>Dysgonomonadaceae</taxon>
        <taxon>Dysgonomonas</taxon>
    </lineage>
</organism>
<accession>A0A1M5IYS8</accession>
<evidence type="ECO:0000313" key="1">
    <source>
        <dbReference type="EMBL" id="SHG32913.1"/>
    </source>
</evidence>
<keyword evidence="2" id="KW-1185">Reference proteome</keyword>
<protein>
    <submittedName>
        <fullName evidence="1">Uncharacterized protein</fullName>
    </submittedName>
</protein>
<evidence type="ECO:0000313" key="2">
    <source>
        <dbReference type="Proteomes" id="UP000184480"/>
    </source>
</evidence>
<reference evidence="2" key="1">
    <citation type="submission" date="2016-11" db="EMBL/GenBank/DDBJ databases">
        <authorList>
            <person name="Varghese N."/>
            <person name="Submissions S."/>
        </authorList>
    </citation>
    <scope>NUCLEOTIDE SEQUENCE [LARGE SCALE GENOMIC DNA]</scope>
    <source>
        <strain evidence="2">DSM 27370</strain>
    </source>
</reference>
<gene>
    <name evidence="1" type="ORF">SAMN05444362_12147</name>
</gene>
<proteinExistence type="predicted"/>
<name>A0A1M5IYS8_9BACT</name>
<dbReference type="RefSeq" id="WP_062184309.1">
    <property type="nucleotide sequence ID" value="NZ_BBXL01000026.1"/>
</dbReference>
<dbReference type="STRING" id="1346286.SAMN05444362_12147"/>
<dbReference type="Proteomes" id="UP000184480">
    <property type="component" value="Unassembled WGS sequence"/>
</dbReference>
<dbReference type="EMBL" id="FQUC01000021">
    <property type="protein sequence ID" value="SHG32913.1"/>
    <property type="molecule type" value="Genomic_DNA"/>
</dbReference>